<feature type="chain" id="PRO_5042036589" description="Palmitoyl-protein thioesterase 1" evidence="8">
    <location>
        <begin position="26"/>
        <end position="304"/>
    </location>
</feature>
<evidence type="ECO:0000256" key="1">
    <source>
        <dbReference type="ARBA" id="ARBA00012423"/>
    </source>
</evidence>
<reference evidence="9" key="1">
    <citation type="submission" date="2023-10" db="EMBL/GenBank/DDBJ databases">
        <title>Chromosome-level genome of the transformable northern wattle, Acacia crassicarpa.</title>
        <authorList>
            <person name="Massaro I."/>
            <person name="Sinha N.R."/>
            <person name="Poethig S."/>
            <person name="Leichty A.R."/>
        </authorList>
    </citation>
    <scope>NUCLEOTIDE SEQUENCE</scope>
    <source>
        <strain evidence="9">Acra3RX</strain>
        <tissue evidence="9">Leaf</tissue>
    </source>
</reference>
<proteinExistence type="predicted"/>
<evidence type="ECO:0000256" key="3">
    <source>
        <dbReference type="ARBA" id="ARBA00022729"/>
    </source>
</evidence>
<organism evidence="9 10">
    <name type="scientific">Acacia crassicarpa</name>
    <name type="common">northern wattle</name>
    <dbReference type="NCBI Taxonomy" id="499986"/>
    <lineage>
        <taxon>Eukaryota</taxon>
        <taxon>Viridiplantae</taxon>
        <taxon>Streptophyta</taxon>
        <taxon>Embryophyta</taxon>
        <taxon>Tracheophyta</taxon>
        <taxon>Spermatophyta</taxon>
        <taxon>Magnoliopsida</taxon>
        <taxon>eudicotyledons</taxon>
        <taxon>Gunneridae</taxon>
        <taxon>Pentapetalae</taxon>
        <taxon>rosids</taxon>
        <taxon>fabids</taxon>
        <taxon>Fabales</taxon>
        <taxon>Fabaceae</taxon>
        <taxon>Caesalpinioideae</taxon>
        <taxon>mimosoid clade</taxon>
        <taxon>Acacieae</taxon>
        <taxon>Acacia</taxon>
    </lineage>
</organism>
<sequence length="304" mass="33427">MALLSLLSLLVVFFVAFCFIPSSQPLPFILLHGIRSECSRPEVAETVEKLANFSGVEGHCLEVGNGVNDSLVMPIHKQVELVCQKVKVMDMFREGYNIVGLSQGNIIARGVIELCDGGPPVENYVSLAGPHAGVASIPGCGSTDICILLAELIKPLAYTDLVQENLAPSNYLKIPDAIPDYLKNCRFLPALNNEYPDRKNSTYKERLGSLDNLVLIMFENETVLIPKETSWFGYYQDGSFDTVLSPKQTKLYTEDWIGLKSMDEGGKVKFISVEGDHLQISDKDIKTYVVPYLKGNAGNSKLGS</sequence>
<feature type="signal peptide" evidence="8">
    <location>
        <begin position="1"/>
        <end position="25"/>
    </location>
</feature>
<keyword evidence="10" id="KW-1185">Reference proteome</keyword>
<gene>
    <name evidence="9" type="ORF">QN277_028118</name>
</gene>
<evidence type="ECO:0000256" key="7">
    <source>
        <dbReference type="ARBA" id="ARBA00031934"/>
    </source>
</evidence>
<dbReference type="Gene3D" id="3.40.50.1820">
    <property type="entry name" value="alpha/beta hydrolase"/>
    <property type="match status" value="1"/>
</dbReference>
<dbReference type="InterPro" id="IPR002472">
    <property type="entry name" value="Palm_thioest"/>
</dbReference>
<dbReference type="AlphaFoldDB" id="A0AAE1J5V4"/>
<evidence type="ECO:0000256" key="8">
    <source>
        <dbReference type="SAM" id="SignalP"/>
    </source>
</evidence>
<dbReference type="EC" id="3.1.2.22" evidence="1"/>
<dbReference type="EMBL" id="JAWXYG010000009">
    <property type="protein sequence ID" value="KAK4262573.1"/>
    <property type="molecule type" value="Genomic_DNA"/>
</dbReference>
<keyword evidence="4" id="KW-0378">Hydrolase</keyword>
<name>A0AAE1J5V4_9FABA</name>
<dbReference type="InterPro" id="IPR029058">
    <property type="entry name" value="AB_hydrolase_fold"/>
</dbReference>
<protein>
    <recommendedName>
        <fullName evidence="2">Palmitoyl-protein thioesterase 1</fullName>
        <ecNumber evidence="1">3.1.2.22</ecNumber>
    </recommendedName>
    <alternativeName>
        <fullName evidence="7">Palmitoyl-protein hydrolase 1</fullName>
    </alternativeName>
</protein>
<evidence type="ECO:0000256" key="4">
    <source>
        <dbReference type="ARBA" id="ARBA00022801"/>
    </source>
</evidence>
<dbReference type="PANTHER" id="PTHR11247">
    <property type="entry name" value="PALMITOYL-PROTEIN THIOESTERASE/DOLICHYLDIPHOSPHATASE 1"/>
    <property type="match status" value="1"/>
</dbReference>
<accession>A0AAE1J5V4</accession>
<dbReference type="PANTHER" id="PTHR11247:SF8">
    <property type="entry name" value="PALMITOYL-PROTEIN THIOESTERASE 1"/>
    <property type="match status" value="1"/>
</dbReference>
<evidence type="ECO:0000313" key="9">
    <source>
        <dbReference type="EMBL" id="KAK4262573.1"/>
    </source>
</evidence>
<dbReference type="PRINTS" id="PR00414">
    <property type="entry name" value="PPTHIESTRASE"/>
</dbReference>
<evidence type="ECO:0000256" key="5">
    <source>
        <dbReference type="ARBA" id="ARBA00023157"/>
    </source>
</evidence>
<keyword evidence="3 8" id="KW-0732">Signal</keyword>
<evidence type="ECO:0000256" key="2">
    <source>
        <dbReference type="ARBA" id="ARBA00014212"/>
    </source>
</evidence>
<dbReference type="Pfam" id="PF02089">
    <property type="entry name" value="Palm_thioest"/>
    <property type="match status" value="1"/>
</dbReference>
<keyword evidence="6" id="KW-0325">Glycoprotein</keyword>
<evidence type="ECO:0000313" key="10">
    <source>
        <dbReference type="Proteomes" id="UP001293593"/>
    </source>
</evidence>
<dbReference type="Proteomes" id="UP001293593">
    <property type="component" value="Unassembled WGS sequence"/>
</dbReference>
<evidence type="ECO:0000256" key="6">
    <source>
        <dbReference type="ARBA" id="ARBA00023180"/>
    </source>
</evidence>
<dbReference type="GO" id="GO:0008474">
    <property type="term" value="F:palmitoyl-(protein) hydrolase activity"/>
    <property type="evidence" value="ECO:0007669"/>
    <property type="project" value="UniProtKB-EC"/>
</dbReference>
<comment type="caution">
    <text evidence="9">The sequence shown here is derived from an EMBL/GenBank/DDBJ whole genome shotgun (WGS) entry which is preliminary data.</text>
</comment>
<dbReference type="SUPFAM" id="SSF53474">
    <property type="entry name" value="alpha/beta-Hydrolases"/>
    <property type="match status" value="1"/>
</dbReference>
<keyword evidence="5" id="KW-1015">Disulfide bond</keyword>